<dbReference type="Pfam" id="PF14693">
    <property type="entry name" value="Ribosomal_TL5_C"/>
    <property type="match status" value="1"/>
</dbReference>
<dbReference type="InterPro" id="IPR020057">
    <property type="entry name" value="Ribosomal_bL25_b-dom"/>
</dbReference>
<evidence type="ECO:0000256" key="4">
    <source>
        <dbReference type="ARBA" id="ARBA00023274"/>
    </source>
</evidence>
<evidence type="ECO:0000256" key="2">
    <source>
        <dbReference type="ARBA" id="ARBA00022884"/>
    </source>
</evidence>
<evidence type="ECO:0000313" key="7">
    <source>
        <dbReference type="EMBL" id="CAB4551788.1"/>
    </source>
</evidence>
<sequence>MAEIKIAAKVRSEFGKGAARRARRDGLVPAVIYGHGEKPIHIALPAREVGVALKTSNVLLDIDLGSQVELTLPKSVVRDPIKGTLEHIDLILVRRGERVVVSVPIHTFGKYDQDGILEHVNNAVEVEVEATSIPSHLELDMEGLAAGASLYAADVKLPEGVTLASDPKMIVVHLSVRVAAEEVVAAPAATEAAAGASADAGSAGDAAKS</sequence>
<dbReference type="InterPro" id="IPR011035">
    <property type="entry name" value="Ribosomal_bL25/Gln-tRNA_synth"/>
</dbReference>
<dbReference type="InterPro" id="IPR020056">
    <property type="entry name" value="Rbsml_bL25/Gln-tRNA_synth_N"/>
</dbReference>
<keyword evidence="4" id="KW-0687">Ribonucleoprotein</keyword>
<evidence type="ECO:0000259" key="6">
    <source>
        <dbReference type="Pfam" id="PF14693"/>
    </source>
</evidence>
<dbReference type="NCBIfam" id="NF004131">
    <property type="entry name" value="PRK05618.2-1"/>
    <property type="match status" value="1"/>
</dbReference>
<dbReference type="HAMAP" id="MF_01334">
    <property type="entry name" value="Ribosomal_bL25_CTC"/>
    <property type="match status" value="1"/>
</dbReference>
<evidence type="ECO:0000256" key="3">
    <source>
        <dbReference type="ARBA" id="ARBA00022980"/>
    </source>
</evidence>
<keyword evidence="1" id="KW-0699">rRNA-binding</keyword>
<dbReference type="AlphaFoldDB" id="A0A6J6CPT7"/>
<dbReference type="CDD" id="cd00495">
    <property type="entry name" value="Ribosomal_L25_TL5_CTC"/>
    <property type="match status" value="1"/>
</dbReference>
<dbReference type="InterPro" id="IPR020930">
    <property type="entry name" value="Ribosomal_uL5_bac-type"/>
</dbReference>
<dbReference type="NCBIfam" id="TIGR00731">
    <property type="entry name" value="bL25_bact_ctc"/>
    <property type="match status" value="1"/>
</dbReference>
<accession>A0A6J6CPT7</accession>
<dbReference type="GO" id="GO:0008097">
    <property type="term" value="F:5S rRNA binding"/>
    <property type="evidence" value="ECO:0007669"/>
    <property type="project" value="InterPro"/>
</dbReference>
<dbReference type="Gene3D" id="2.170.120.20">
    <property type="entry name" value="Ribosomal protein L25, beta domain"/>
    <property type="match status" value="1"/>
</dbReference>
<protein>
    <submittedName>
        <fullName evidence="7">Unannotated protein</fullName>
    </submittedName>
</protein>
<dbReference type="GO" id="GO:0003735">
    <property type="term" value="F:structural constituent of ribosome"/>
    <property type="evidence" value="ECO:0007669"/>
    <property type="project" value="InterPro"/>
</dbReference>
<dbReference type="EMBL" id="CAEZSV010000068">
    <property type="protein sequence ID" value="CAB4551788.1"/>
    <property type="molecule type" value="Genomic_DNA"/>
</dbReference>
<dbReference type="Gene3D" id="2.40.240.10">
    <property type="entry name" value="Ribosomal Protein L25, Chain P"/>
    <property type="match status" value="1"/>
</dbReference>
<dbReference type="GO" id="GO:0006412">
    <property type="term" value="P:translation"/>
    <property type="evidence" value="ECO:0007669"/>
    <property type="project" value="InterPro"/>
</dbReference>
<dbReference type="Pfam" id="PF01386">
    <property type="entry name" value="Ribosomal_L25p"/>
    <property type="match status" value="1"/>
</dbReference>
<gene>
    <name evidence="7" type="ORF">UFOPK1506_00494</name>
</gene>
<keyword evidence="3" id="KW-0689">Ribosomal protein</keyword>
<dbReference type="SUPFAM" id="SSF50715">
    <property type="entry name" value="Ribosomal protein L25-like"/>
    <property type="match status" value="1"/>
</dbReference>
<dbReference type="PANTHER" id="PTHR33284">
    <property type="entry name" value="RIBOSOMAL PROTEIN L25/GLN-TRNA SYNTHETASE, ANTI-CODON-BINDING DOMAIN-CONTAINING PROTEIN"/>
    <property type="match status" value="1"/>
</dbReference>
<keyword evidence="2" id="KW-0694">RNA-binding</keyword>
<dbReference type="InterPro" id="IPR037121">
    <property type="entry name" value="Ribosomal_bL25_C"/>
</dbReference>
<organism evidence="7">
    <name type="scientific">freshwater metagenome</name>
    <dbReference type="NCBI Taxonomy" id="449393"/>
    <lineage>
        <taxon>unclassified sequences</taxon>
        <taxon>metagenomes</taxon>
        <taxon>ecological metagenomes</taxon>
    </lineage>
</organism>
<dbReference type="InterPro" id="IPR029751">
    <property type="entry name" value="Ribosomal_L25_dom"/>
</dbReference>
<proteinExistence type="inferred from homology"/>
<evidence type="ECO:0000256" key="1">
    <source>
        <dbReference type="ARBA" id="ARBA00022730"/>
    </source>
</evidence>
<dbReference type="InterPro" id="IPR001021">
    <property type="entry name" value="Ribosomal_bL25_long"/>
</dbReference>
<evidence type="ECO:0000259" key="5">
    <source>
        <dbReference type="Pfam" id="PF01386"/>
    </source>
</evidence>
<feature type="domain" description="Large ribosomal subunit protein bL25 beta" evidence="6">
    <location>
        <begin position="99"/>
        <end position="175"/>
    </location>
</feature>
<feature type="domain" description="Large ribosomal subunit protein bL25 L25" evidence="5">
    <location>
        <begin position="6"/>
        <end position="90"/>
    </location>
</feature>
<name>A0A6J6CPT7_9ZZZZ</name>
<dbReference type="GO" id="GO:0022625">
    <property type="term" value="C:cytosolic large ribosomal subunit"/>
    <property type="evidence" value="ECO:0007669"/>
    <property type="project" value="TreeGrafter"/>
</dbReference>
<reference evidence="7" key="1">
    <citation type="submission" date="2020-05" db="EMBL/GenBank/DDBJ databases">
        <authorList>
            <person name="Chiriac C."/>
            <person name="Salcher M."/>
            <person name="Ghai R."/>
            <person name="Kavagutti S V."/>
        </authorList>
    </citation>
    <scope>NUCLEOTIDE SEQUENCE</scope>
</reference>
<dbReference type="PANTHER" id="PTHR33284:SF1">
    <property type="entry name" value="RIBOSOMAL PROTEIN L25_GLN-TRNA SYNTHETASE, ANTI-CODON-BINDING DOMAIN-CONTAINING PROTEIN"/>
    <property type="match status" value="1"/>
</dbReference>